<feature type="transmembrane region" description="Helical" evidence="6">
    <location>
        <begin position="20"/>
        <end position="37"/>
    </location>
</feature>
<evidence type="ECO:0000256" key="6">
    <source>
        <dbReference type="SAM" id="Phobius"/>
    </source>
</evidence>
<feature type="transmembrane region" description="Helical" evidence="6">
    <location>
        <begin position="124"/>
        <end position="146"/>
    </location>
</feature>
<comment type="subcellular location">
    <subcellularLocation>
        <location evidence="1">Cell membrane</location>
        <topology evidence="1">Multi-pass membrane protein</topology>
    </subcellularLocation>
</comment>
<evidence type="ECO:0000256" key="1">
    <source>
        <dbReference type="ARBA" id="ARBA00004651"/>
    </source>
</evidence>
<proteinExistence type="predicted"/>
<gene>
    <name evidence="7" type="ORF">C7M84_008753</name>
</gene>
<reference evidence="7 8" key="1">
    <citation type="submission" date="2018-04" db="EMBL/GenBank/DDBJ databases">
        <authorList>
            <person name="Zhang X."/>
            <person name="Yuan J."/>
            <person name="Li F."/>
            <person name="Xiang J."/>
        </authorList>
    </citation>
    <scope>NUCLEOTIDE SEQUENCE [LARGE SCALE GENOMIC DNA]</scope>
    <source>
        <tissue evidence="7">Muscle</tissue>
    </source>
</reference>
<evidence type="ECO:0000313" key="7">
    <source>
        <dbReference type="EMBL" id="ROT72853.1"/>
    </source>
</evidence>
<name>A0A3R7QN73_PENVA</name>
<evidence type="ECO:0000256" key="4">
    <source>
        <dbReference type="ARBA" id="ARBA00022989"/>
    </source>
</evidence>
<feature type="transmembrane region" description="Helical" evidence="6">
    <location>
        <begin position="49"/>
        <end position="69"/>
    </location>
</feature>
<dbReference type="Proteomes" id="UP000283509">
    <property type="component" value="Unassembled WGS sequence"/>
</dbReference>
<keyword evidence="2" id="KW-1003">Cell membrane</keyword>
<keyword evidence="4 6" id="KW-1133">Transmembrane helix</keyword>
<evidence type="ECO:0000313" key="8">
    <source>
        <dbReference type="Proteomes" id="UP000283509"/>
    </source>
</evidence>
<dbReference type="AlphaFoldDB" id="A0A3R7QN73"/>
<protein>
    <recommendedName>
        <fullName evidence="9">Gustatory receptor</fullName>
    </recommendedName>
</protein>
<dbReference type="GO" id="GO:0050909">
    <property type="term" value="P:sensory perception of taste"/>
    <property type="evidence" value="ECO:0007669"/>
    <property type="project" value="InterPro"/>
</dbReference>
<dbReference type="EMBL" id="QCYY01002102">
    <property type="protein sequence ID" value="ROT72853.1"/>
    <property type="molecule type" value="Genomic_DNA"/>
</dbReference>
<feature type="transmembrane region" description="Helical" evidence="6">
    <location>
        <begin position="340"/>
        <end position="366"/>
    </location>
</feature>
<dbReference type="GO" id="GO:0005886">
    <property type="term" value="C:plasma membrane"/>
    <property type="evidence" value="ECO:0007669"/>
    <property type="project" value="UniProtKB-SubCell"/>
</dbReference>
<feature type="transmembrane region" description="Helical" evidence="6">
    <location>
        <begin position="81"/>
        <end position="103"/>
    </location>
</feature>
<feature type="transmembrane region" description="Helical" evidence="6">
    <location>
        <begin position="158"/>
        <end position="180"/>
    </location>
</feature>
<organism evidence="7 8">
    <name type="scientific">Penaeus vannamei</name>
    <name type="common">Whiteleg shrimp</name>
    <name type="synonym">Litopenaeus vannamei</name>
    <dbReference type="NCBI Taxonomy" id="6689"/>
    <lineage>
        <taxon>Eukaryota</taxon>
        <taxon>Metazoa</taxon>
        <taxon>Ecdysozoa</taxon>
        <taxon>Arthropoda</taxon>
        <taxon>Crustacea</taxon>
        <taxon>Multicrustacea</taxon>
        <taxon>Malacostraca</taxon>
        <taxon>Eumalacostraca</taxon>
        <taxon>Eucarida</taxon>
        <taxon>Decapoda</taxon>
        <taxon>Dendrobranchiata</taxon>
        <taxon>Penaeoidea</taxon>
        <taxon>Penaeidae</taxon>
        <taxon>Penaeus</taxon>
    </lineage>
</organism>
<evidence type="ECO:0000256" key="2">
    <source>
        <dbReference type="ARBA" id="ARBA00022475"/>
    </source>
</evidence>
<evidence type="ECO:0008006" key="9">
    <source>
        <dbReference type="Google" id="ProtNLM"/>
    </source>
</evidence>
<dbReference type="InterPro" id="IPR013604">
    <property type="entry name" value="7TM_chemorcpt"/>
</dbReference>
<comment type="caution">
    <text evidence="7">The sequence shown here is derived from an EMBL/GenBank/DDBJ whole genome shotgun (WGS) entry which is preliminary data.</text>
</comment>
<evidence type="ECO:0000256" key="3">
    <source>
        <dbReference type="ARBA" id="ARBA00022692"/>
    </source>
</evidence>
<dbReference type="Pfam" id="PF08395">
    <property type="entry name" value="7tm_7"/>
    <property type="match status" value="1"/>
</dbReference>
<accession>A0A3R7QN73</accession>
<evidence type="ECO:0000256" key="5">
    <source>
        <dbReference type="ARBA" id="ARBA00023136"/>
    </source>
</evidence>
<keyword evidence="8" id="KW-1185">Reference proteome</keyword>
<reference evidence="7 8" key="2">
    <citation type="submission" date="2019-01" db="EMBL/GenBank/DDBJ databases">
        <title>The decoding of complex shrimp genome reveals the adaptation for benthos swimmer, frequently molting mechanism and breeding impact on genome.</title>
        <authorList>
            <person name="Sun Y."/>
            <person name="Gao Y."/>
            <person name="Yu Y."/>
        </authorList>
    </citation>
    <scope>NUCLEOTIDE SEQUENCE [LARGE SCALE GENOMIC DNA]</scope>
    <source>
        <tissue evidence="7">Muscle</tissue>
    </source>
</reference>
<keyword evidence="3 6" id="KW-0812">Transmembrane</keyword>
<sequence>MQKRISVSDTDMSAKVGVEGAWPVLFRVMGILGFIVAKRRPSGHYETCWPRLIPMVAIMTSVSCYLFIFPHSLNTRNYDSFIHVSVAATSIGLAFNAFAVAVLKRRATCSLFQALDGTQRPPKAWVSILSSVLFAAYVVFCGFKNYLTMHLFTDSIPYLITTLPSPIVFSLLDFYLIALIDAIHKAHKGKVEQGHRRLRRPSGSFPPPSGNLYEVSYLMRVPSVMEHYEDLSGLVSLYNEVFSTWILLRCVTFLLKLATCSYFLVAIAKERAAFAIILSHFAEEVGRFGLLCRRADSLANASKALEDSLFALLQRPDTTPEDRIQLLSFLAHLKSRPAHIAVGSVGVLCSSLLVSLINVALTYAAILFQYQPSSDL</sequence>
<keyword evidence="5 6" id="KW-0472">Membrane</keyword>